<comment type="caution">
    <text evidence="7">The sequence shown here is derived from an EMBL/GenBank/DDBJ whole genome shotgun (WGS) entry which is preliminary data.</text>
</comment>
<protein>
    <recommendedName>
        <fullName evidence="9">YihY/virulence factor BrkB family protein</fullName>
    </recommendedName>
</protein>
<evidence type="ECO:0000256" key="1">
    <source>
        <dbReference type="ARBA" id="ARBA00004651"/>
    </source>
</evidence>
<keyword evidence="2" id="KW-1003">Cell membrane</keyword>
<organism evidence="7 8">
    <name type="scientific">Sulfobacillus benefaciens</name>
    <dbReference type="NCBI Taxonomy" id="453960"/>
    <lineage>
        <taxon>Bacteria</taxon>
        <taxon>Bacillati</taxon>
        <taxon>Bacillota</taxon>
        <taxon>Clostridia</taxon>
        <taxon>Eubacteriales</taxon>
        <taxon>Clostridiales Family XVII. Incertae Sedis</taxon>
        <taxon>Sulfobacillus</taxon>
    </lineage>
</organism>
<dbReference type="EMBL" id="PXYW01000056">
    <property type="protein sequence ID" value="PSR31999.1"/>
    <property type="molecule type" value="Genomic_DNA"/>
</dbReference>
<keyword evidence="4 6" id="KW-1133">Transmembrane helix</keyword>
<reference evidence="7 8" key="1">
    <citation type="journal article" date="2014" name="BMC Genomics">
        <title>Comparison of environmental and isolate Sulfobacillus genomes reveals diverse carbon, sulfur, nitrogen, and hydrogen metabolisms.</title>
        <authorList>
            <person name="Justice N.B."/>
            <person name="Norman A."/>
            <person name="Brown C.T."/>
            <person name="Singh A."/>
            <person name="Thomas B.C."/>
            <person name="Banfield J.F."/>
        </authorList>
    </citation>
    <scope>NUCLEOTIDE SEQUENCE [LARGE SCALE GENOMIC DNA]</scope>
    <source>
        <strain evidence="7">AMDSBA4</strain>
    </source>
</reference>
<evidence type="ECO:0000313" key="8">
    <source>
        <dbReference type="Proteomes" id="UP000242972"/>
    </source>
</evidence>
<evidence type="ECO:0008006" key="9">
    <source>
        <dbReference type="Google" id="ProtNLM"/>
    </source>
</evidence>
<evidence type="ECO:0000313" key="7">
    <source>
        <dbReference type="EMBL" id="PSR31999.1"/>
    </source>
</evidence>
<feature type="transmembrane region" description="Helical" evidence="6">
    <location>
        <begin position="38"/>
        <end position="60"/>
    </location>
</feature>
<keyword evidence="5 6" id="KW-0472">Membrane</keyword>
<proteinExistence type="predicted"/>
<accession>A0A2T2XBY5</accession>
<evidence type="ECO:0000256" key="2">
    <source>
        <dbReference type="ARBA" id="ARBA00022475"/>
    </source>
</evidence>
<gene>
    <name evidence="7" type="ORF">C7B46_16290</name>
</gene>
<name>A0A2T2XBY5_9FIRM</name>
<dbReference type="InterPro" id="IPR017039">
    <property type="entry name" value="Virul_fac_BrkB"/>
</dbReference>
<evidence type="ECO:0000256" key="5">
    <source>
        <dbReference type="ARBA" id="ARBA00023136"/>
    </source>
</evidence>
<comment type="subcellular location">
    <subcellularLocation>
        <location evidence="1">Cell membrane</location>
        <topology evidence="1">Multi-pass membrane protein</topology>
    </subcellularLocation>
</comment>
<feature type="transmembrane region" description="Helical" evidence="6">
    <location>
        <begin position="99"/>
        <end position="120"/>
    </location>
</feature>
<sequence>MRHFPDIKTVFPASWIDLVTSVAARVARNDLSSYAAALAYNFLFAIFPLMLFLTALLGFLHLPNLQHVLTGPVAVIVPRPVLKLIFTTIGGIVNHKSPALLSVGGLGFLWAMSGAFRQMIDAMNHAYEFPFPWHRKYWQSYLLSLGLGLGIGIILFLLVVITVSGVHLLQWAMFWMTGIHIVGWLVLVVRWVVVLAGFLSIMAILYAVLPDRPQVFTLWSWGGLFAVTVFVMISLGFSYYASHFSEYNRLYGSLGAVIILMLYLYLFGWAILLGAEINAWRSSATAKQR</sequence>
<dbReference type="PIRSF" id="PIRSF035875">
    <property type="entry name" value="RNase_BN"/>
    <property type="match status" value="1"/>
</dbReference>
<keyword evidence="3 6" id="KW-0812">Transmembrane</keyword>
<feature type="transmembrane region" description="Helical" evidence="6">
    <location>
        <begin position="253"/>
        <end position="273"/>
    </location>
</feature>
<evidence type="ECO:0000256" key="3">
    <source>
        <dbReference type="ARBA" id="ARBA00022692"/>
    </source>
</evidence>
<dbReference type="GO" id="GO:0005886">
    <property type="term" value="C:plasma membrane"/>
    <property type="evidence" value="ECO:0007669"/>
    <property type="project" value="UniProtKB-SubCell"/>
</dbReference>
<feature type="transmembrane region" description="Helical" evidence="6">
    <location>
        <begin position="221"/>
        <end position="241"/>
    </location>
</feature>
<dbReference type="PANTHER" id="PTHR30213:SF0">
    <property type="entry name" value="UPF0761 MEMBRANE PROTEIN YIHY"/>
    <property type="match status" value="1"/>
</dbReference>
<dbReference type="AlphaFoldDB" id="A0A2T2XBY5"/>
<dbReference type="NCBIfam" id="TIGR00765">
    <property type="entry name" value="yihY_not_rbn"/>
    <property type="match status" value="1"/>
</dbReference>
<dbReference type="PANTHER" id="PTHR30213">
    <property type="entry name" value="INNER MEMBRANE PROTEIN YHJD"/>
    <property type="match status" value="1"/>
</dbReference>
<evidence type="ECO:0000256" key="4">
    <source>
        <dbReference type="ARBA" id="ARBA00022989"/>
    </source>
</evidence>
<feature type="transmembrane region" description="Helical" evidence="6">
    <location>
        <begin position="141"/>
        <end position="169"/>
    </location>
</feature>
<feature type="transmembrane region" description="Helical" evidence="6">
    <location>
        <begin position="181"/>
        <end position="209"/>
    </location>
</feature>
<evidence type="ECO:0000256" key="6">
    <source>
        <dbReference type="SAM" id="Phobius"/>
    </source>
</evidence>
<dbReference type="Pfam" id="PF03631">
    <property type="entry name" value="Virul_fac_BrkB"/>
    <property type="match status" value="1"/>
</dbReference>
<dbReference type="Proteomes" id="UP000242972">
    <property type="component" value="Unassembled WGS sequence"/>
</dbReference>